<dbReference type="AlphaFoldDB" id="A0A0D5XYE0"/>
<gene>
    <name evidence="2" type="ORF">PCL1606_22660</name>
</gene>
<organism evidence="2 3">
    <name type="scientific">Pseudomonas chlororaphis</name>
    <dbReference type="NCBI Taxonomy" id="587753"/>
    <lineage>
        <taxon>Bacteria</taxon>
        <taxon>Pseudomonadati</taxon>
        <taxon>Pseudomonadota</taxon>
        <taxon>Gammaproteobacteria</taxon>
        <taxon>Pseudomonadales</taxon>
        <taxon>Pseudomonadaceae</taxon>
        <taxon>Pseudomonas</taxon>
    </lineage>
</organism>
<dbReference type="Proteomes" id="UP000032748">
    <property type="component" value="Chromosome"/>
</dbReference>
<evidence type="ECO:0000313" key="3">
    <source>
        <dbReference type="Proteomes" id="UP000032748"/>
    </source>
</evidence>
<dbReference type="EMBL" id="CP011110">
    <property type="protein sequence ID" value="AKA23719.1"/>
    <property type="molecule type" value="Genomic_DNA"/>
</dbReference>
<name>A0A0D5XYE0_9PSED</name>
<protein>
    <submittedName>
        <fullName evidence="2">Uncharacterized protein</fullName>
    </submittedName>
</protein>
<evidence type="ECO:0000313" key="2">
    <source>
        <dbReference type="EMBL" id="AKA23719.1"/>
    </source>
</evidence>
<evidence type="ECO:0000256" key="1">
    <source>
        <dbReference type="SAM" id="MobiDB-lite"/>
    </source>
</evidence>
<reference evidence="2 3" key="1">
    <citation type="journal article" date="2015" name="Mol. Plant Microbe Interact.">
        <title>Comparative Genomic Analysis of Pseudomonas chlororaphis PCL1606 Reveals New Insight into Antifungal Compounds Involved in Biocontrol.</title>
        <authorList>
            <person name="Calderon C.E."/>
            <person name="Ramos C."/>
            <person name="de Vicente A."/>
            <person name="Cazorla F.M."/>
        </authorList>
    </citation>
    <scope>NUCLEOTIDE SEQUENCE [LARGE SCALE GENOMIC DNA]</scope>
    <source>
        <strain evidence="2 3">PCL1606</strain>
    </source>
</reference>
<proteinExistence type="predicted"/>
<dbReference type="KEGG" id="pcz:PCL1606_22660"/>
<feature type="compositionally biased region" description="Basic and acidic residues" evidence="1">
    <location>
        <begin position="1"/>
        <end position="11"/>
    </location>
</feature>
<feature type="region of interest" description="Disordered" evidence="1">
    <location>
        <begin position="1"/>
        <end position="35"/>
    </location>
</feature>
<accession>A0A0D5XYE0</accession>
<sequence>MKPRYFDDERTIASSPHRPGLPKIKSSALKRQRRSPFQVLRRYPLYK</sequence>